<dbReference type="Pfam" id="PF06197">
    <property type="entry name" value="DUF998"/>
    <property type="match status" value="1"/>
</dbReference>
<evidence type="ECO:0000313" key="3">
    <source>
        <dbReference type="Proteomes" id="UP000094960"/>
    </source>
</evidence>
<dbReference type="EMBL" id="CP017248">
    <property type="protein sequence ID" value="AOR36296.1"/>
    <property type="molecule type" value="Genomic_DNA"/>
</dbReference>
<name>A0A1D7YL80_9ACTN</name>
<keyword evidence="1" id="KW-0472">Membrane</keyword>
<keyword evidence="1" id="KW-0812">Transmembrane</keyword>
<accession>A0A1D7YL80</accession>
<dbReference type="AlphaFoldDB" id="A0A1D7YL80"/>
<evidence type="ECO:0000313" key="2">
    <source>
        <dbReference type="EMBL" id="AOR36296.1"/>
    </source>
</evidence>
<evidence type="ECO:0008006" key="4">
    <source>
        <dbReference type="Google" id="ProtNLM"/>
    </source>
</evidence>
<organism evidence="2 3">
    <name type="scientific">Streptomyces fodineus</name>
    <dbReference type="NCBI Taxonomy" id="1904616"/>
    <lineage>
        <taxon>Bacteria</taxon>
        <taxon>Bacillati</taxon>
        <taxon>Actinomycetota</taxon>
        <taxon>Actinomycetes</taxon>
        <taxon>Kitasatosporales</taxon>
        <taxon>Streptomycetaceae</taxon>
        <taxon>Streptomyces</taxon>
    </lineage>
</organism>
<reference evidence="3" key="1">
    <citation type="submission" date="2016-09" db="EMBL/GenBank/DDBJ databases">
        <title>Streptomyces puniciscabiei strain:TW1S1 Genome sequencing and assembly.</title>
        <authorList>
            <person name="Kim M.-K."/>
            <person name="Kim S.B."/>
        </authorList>
    </citation>
    <scope>NUCLEOTIDE SEQUENCE [LARGE SCALE GENOMIC DNA]</scope>
    <source>
        <strain evidence="3">TW1S1</strain>
    </source>
</reference>
<feature type="transmembrane region" description="Helical" evidence="1">
    <location>
        <begin position="71"/>
        <end position="91"/>
    </location>
</feature>
<gene>
    <name evidence="2" type="ORF">BFF78_39250</name>
</gene>
<evidence type="ECO:0000256" key="1">
    <source>
        <dbReference type="SAM" id="Phobius"/>
    </source>
</evidence>
<sequence>MVELVTAVLVTAAAGLAVSALPRGWSAAGWAALVAFGVCSVADVALPMRCAPSWEPGCPEDNLAHTMTSGLVHFTLFASMAAFILCARSAPGGGRRAGRWAHWLLPVSMAAAVSSAGSYIGCPGGHGIAQRVHLCRVGLWFWLLAAEGYGSGRARTPDGSQVPAASGRVW</sequence>
<proteinExistence type="predicted"/>
<dbReference type="RefSeq" id="WP_069782808.1">
    <property type="nucleotide sequence ID" value="NZ_CP017248.1"/>
</dbReference>
<protein>
    <recommendedName>
        <fullName evidence="4">DUF998 domain-containing protein</fullName>
    </recommendedName>
</protein>
<feature type="transmembrane region" description="Helical" evidence="1">
    <location>
        <begin position="30"/>
        <end position="50"/>
    </location>
</feature>
<keyword evidence="3" id="KW-1185">Reference proteome</keyword>
<dbReference type="Proteomes" id="UP000094960">
    <property type="component" value="Chromosome"/>
</dbReference>
<dbReference type="InterPro" id="IPR009339">
    <property type="entry name" value="DUF998"/>
</dbReference>
<dbReference type="KEGG" id="spun:BFF78_39250"/>
<keyword evidence="1" id="KW-1133">Transmembrane helix</keyword>